<dbReference type="EMBL" id="FNHG01000009">
    <property type="protein sequence ID" value="SDM34220.1"/>
    <property type="molecule type" value="Genomic_DNA"/>
</dbReference>
<reference evidence="4 5" key="1">
    <citation type="submission" date="2016-10" db="EMBL/GenBank/DDBJ databases">
        <authorList>
            <person name="de Groot N.N."/>
        </authorList>
    </citation>
    <scope>NUCLEOTIDE SEQUENCE [LARGE SCALE GENOMIC DNA]</scope>
    <source>
        <strain evidence="4 5">DSM 16077</strain>
    </source>
</reference>
<protein>
    <submittedName>
        <fullName evidence="4">D-amino-acid dehydrogenase</fullName>
    </submittedName>
</protein>
<name>A0A1G9SFV7_9PROT</name>
<dbReference type="InterPro" id="IPR006076">
    <property type="entry name" value="FAD-dep_OxRdtase"/>
</dbReference>
<dbReference type="PANTHER" id="PTHR13847">
    <property type="entry name" value="SARCOSINE DEHYDROGENASE-RELATED"/>
    <property type="match status" value="1"/>
</dbReference>
<proteinExistence type="inferred from homology"/>
<keyword evidence="2" id="KW-0560">Oxidoreductase</keyword>
<dbReference type="Pfam" id="PF01266">
    <property type="entry name" value="DAO"/>
    <property type="match status" value="1"/>
</dbReference>
<evidence type="ECO:0000313" key="5">
    <source>
        <dbReference type="Proteomes" id="UP000199759"/>
    </source>
</evidence>
<dbReference type="Proteomes" id="UP000199759">
    <property type="component" value="Unassembled WGS sequence"/>
</dbReference>
<dbReference type="NCBIfam" id="NF001933">
    <property type="entry name" value="PRK00711.1"/>
    <property type="match status" value="1"/>
</dbReference>
<accession>A0A1G9SFV7</accession>
<sequence>MRRREIIIVGAGLAGVSAAWTLARHGHSVTVLDALVGPGLETSFANAGALTPSEPEPWNQPGVAWQLLASLFDPHAAMKLRLAPLPGLIGWGLRFLRNSTRARHIAASEANFGLARYSLAETQAVRDELGLEFDNLKSGTLKLCRNQAGINAAVLAADRLVPLGLNYRVLDRAGTLALEPRLTAIADEIAGSIHYPDDESGDAHRFTKGLAAAAEAAGVSFEWGTRVIELMDRGGQVVGVRTETEEIEADTIIIAAGHTAWSLLKPLGLHLPVRPVKGYSLTLDMSDLQTRPAIPVCDEALHAIVTPMGDRLRVAGTAEIAGNDRRLRPERVENLKSLVRAIYPQFADRLLTGEINAWAGFRPMSADGRPFIGETRARGLWLTTGHGHLGWTQAMGSAGLLAALIDGEEPPVDPAPFAASRI</sequence>
<dbReference type="GO" id="GO:0005886">
    <property type="term" value="C:plasma membrane"/>
    <property type="evidence" value="ECO:0007669"/>
    <property type="project" value="TreeGrafter"/>
</dbReference>
<gene>
    <name evidence="4" type="ORF">SAMN04488568_10991</name>
</gene>
<dbReference type="SUPFAM" id="SSF54373">
    <property type="entry name" value="FAD-linked reductases, C-terminal domain"/>
    <property type="match status" value="1"/>
</dbReference>
<dbReference type="InterPro" id="IPR036188">
    <property type="entry name" value="FAD/NAD-bd_sf"/>
</dbReference>
<evidence type="ECO:0000259" key="3">
    <source>
        <dbReference type="Pfam" id="PF01266"/>
    </source>
</evidence>
<dbReference type="GO" id="GO:0005737">
    <property type="term" value="C:cytoplasm"/>
    <property type="evidence" value="ECO:0007669"/>
    <property type="project" value="TreeGrafter"/>
</dbReference>
<dbReference type="GO" id="GO:0008718">
    <property type="term" value="F:D-amino-acid dehydrogenase activity"/>
    <property type="evidence" value="ECO:0007669"/>
    <property type="project" value="TreeGrafter"/>
</dbReference>
<dbReference type="Gene3D" id="3.50.50.60">
    <property type="entry name" value="FAD/NAD(P)-binding domain"/>
    <property type="match status" value="2"/>
</dbReference>
<dbReference type="STRING" id="144026.SAMN04488568_10991"/>
<dbReference type="GO" id="GO:0055130">
    <property type="term" value="P:D-alanine catabolic process"/>
    <property type="evidence" value="ECO:0007669"/>
    <property type="project" value="TreeGrafter"/>
</dbReference>
<dbReference type="RefSeq" id="WP_176780306.1">
    <property type="nucleotide sequence ID" value="NZ_FNHG01000009.1"/>
</dbReference>
<evidence type="ECO:0000313" key="4">
    <source>
        <dbReference type="EMBL" id="SDM34220.1"/>
    </source>
</evidence>
<dbReference type="Gene3D" id="3.30.9.10">
    <property type="entry name" value="D-Amino Acid Oxidase, subunit A, domain 2"/>
    <property type="match status" value="1"/>
</dbReference>
<keyword evidence="5" id="KW-1185">Reference proteome</keyword>
<dbReference type="SUPFAM" id="SSF51905">
    <property type="entry name" value="FAD/NAD(P)-binding domain"/>
    <property type="match status" value="1"/>
</dbReference>
<feature type="domain" description="FAD dependent oxidoreductase" evidence="3">
    <location>
        <begin position="6"/>
        <end position="404"/>
    </location>
</feature>
<dbReference type="PANTHER" id="PTHR13847:SF280">
    <property type="entry name" value="D-AMINO ACID DEHYDROGENASE"/>
    <property type="match status" value="1"/>
</dbReference>
<dbReference type="AlphaFoldDB" id="A0A1G9SFV7"/>
<organism evidence="4 5">
    <name type="scientific">Maricaulis salignorans</name>
    <dbReference type="NCBI Taxonomy" id="144026"/>
    <lineage>
        <taxon>Bacteria</taxon>
        <taxon>Pseudomonadati</taxon>
        <taxon>Pseudomonadota</taxon>
        <taxon>Alphaproteobacteria</taxon>
        <taxon>Maricaulales</taxon>
        <taxon>Maricaulaceae</taxon>
        <taxon>Maricaulis</taxon>
    </lineage>
</organism>
<evidence type="ECO:0000256" key="2">
    <source>
        <dbReference type="ARBA" id="ARBA00023002"/>
    </source>
</evidence>
<evidence type="ECO:0000256" key="1">
    <source>
        <dbReference type="ARBA" id="ARBA00009410"/>
    </source>
</evidence>
<comment type="similarity">
    <text evidence="1">Belongs to the DadA oxidoreductase family.</text>
</comment>